<keyword evidence="7" id="KW-0732">Signal</keyword>
<dbReference type="CDD" id="cd16029">
    <property type="entry name" value="4-S"/>
    <property type="match status" value="1"/>
</dbReference>
<comment type="cofactor">
    <cofactor evidence="1">
        <name>Ca(2+)</name>
        <dbReference type="ChEBI" id="CHEBI:29108"/>
    </cofactor>
</comment>
<dbReference type="Pfam" id="PF00884">
    <property type="entry name" value="Sulfatase"/>
    <property type="match status" value="1"/>
</dbReference>
<comment type="similarity">
    <text evidence="2">Belongs to the sulfatase family.</text>
</comment>
<evidence type="ECO:0000256" key="1">
    <source>
        <dbReference type="ARBA" id="ARBA00001913"/>
    </source>
</evidence>
<keyword evidence="5" id="KW-0106">Calcium</keyword>
<dbReference type="InterPro" id="IPR000917">
    <property type="entry name" value="Sulfatase_N"/>
</dbReference>
<reference evidence="10 11" key="1">
    <citation type="submission" date="2025-05" db="UniProtKB">
        <authorList>
            <consortium name="RefSeq"/>
        </authorList>
    </citation>
    <scope>IDENTIFICATION</scope>
</reference>
<name>A0ABM1ERP5_PRICU</name>
<organism evidence="9 10">
    <name type="scientific">Priapulus caudatus</name>
    <name type="common">Priapulid worm</name>
    <dbReference type="NCBI Taxonomy" id="37621"/>
    <lineage>
        <taxon>Eukaryota</taxon>
        <taxon>Metazoa</taxon>
        <taxon>Ecdysozoa</taxon>
        <taxon>Scalidophora</taxon>
        <taxon>Priapulida</taxon>
        <taxon>Priapulimorpha</taxon>
        <taxon>Priapulimorphida</taxon>
        <taxon>Priapulidae</taxon>
        <taxon>Priapulus</taxon>
    </lineage>
</organism>
<evidence type="ECO:0000259" key="8">
    <source>
        <dbReference type="Pfam" id="PF00884"/>
    </source>
</evidence>
<evidence type="ECO:0000256" key="4">
    <source>
        <dbReference type="ARBA" id="ARBA00022801"/>
    </source>
</evidence>
<proteinExistence type="inferred from homology"/>
<dbReference type="GeneID" id="106814981"/>
<evidence type="ECO:0000256" key="6">
    <source>
        <dbReference type="ARBA" id="ARBA00023180"/>
    </source>
</evidence>
<keyword evidence="9" id="KW-1185">Reference proteome</keyword>
<evidence type="ECO:0000256" key="2">
    <source>
        <dbReference type="ARBA" id="ARBA00008779"/>
    </source>
</evidence>
<feature type="chain" id="PRO_5045022249" evidence="7">
    <location>
        <begin position="20"/>
        <end position="541"/>
    </location>
</feature>
<dbReference type="Gene3D" id="3.40.720.10">
    <property type="entry name" value="Alkaline Phosphatase, subunit A"/>
    <property type="match status" value="1"/>
</dbReference>
<accession>A0ABM1ERP5</accession>
<keyword evidence="3" id="KW-0479">Metal-binding</keyword>
<protein>
    <submittedName>
        <fullName evidence="10 11">Arylsulfatase B-like isoform X1</fullName>
    </submittedName>
</protein>
<evidence type="ECO:0000313" key="9">
    <source>
        <dbReference type="Proteomes" id="UP000695022"/>
    </source>
</evidence>
<feature type="domain" description="Sulfatase N-terminal" evidence="8">
    <location>
        <begin position="24"/>
        <end position="346"/>
    </location>
</feature>
<keyword evidence="6" id="KW-0325">Glycoprotein</keyword>
<dbReference type="InterPro" id="IPR017850">
    <property type="entry name" value="Alkaline_phosphatase_core_sf"/>
</dbReference>
<dbReference type="InterPro" id="IPR047115">
    <property type="entry name" value="ARSB"/>
</dbReference>
<sequence length="541" mass="60536">MVMRGMIALLLALTATVEAQKQPPHIIFILADDLGWNDVSFHGSGQIPTPNIDALAYDGIILNNYYVSPICTPTRSAILTGRHPIHTGQQVDTILGSRPYGVPLNETLMPQYLKKCGYATHIVGKWHMGFFAKEYTPLYRGFDTHYGYYCGHTDYYDHRTIEGNGYWGYDMRRNMSVDRSASNKYTTDLFTEEAVTVINSHDKSKPLFLYLAHLATHSANSYSPLQAPQKYLQKVQHIKHKQRRLFGGMAVGLDESVGQVVQALKANNMLDSSIIVFSTDNGGPASGFDMNYANNAPLRGVKDTLWEGGVRGVGFIWSRLLRKTRRVSQQMMHITDWLPTLYHAAGGDTGELVAPDGISMWPALSGGGASPRNEILHNIDDVRHIAALRRGDWKIRIGHTYAGHWDGWYELPEATVRAPDSAFVTPLTRILGDPPRPHDWESVVISCGKKPDNASVNCRPTVAPCLFNIRDDPCEYNNMAAARPDVVSALLGRLAMYNATQVKPANKPIDPKSNPKFYDYVWTWWKTLDASGREHYVLNDL</sequence>
<evidence type="ECO:0000256" key="5">
    <source>
        <dbReference type="ARBA" id="ARBA00022837"/>
    </source>
</evidence>
<dbReference type="InterPro" id="IPR024607">
    <property type="entry name" value="Sulfatase_CS"/>
</dbReference>
<evidence type="ECO:0000256" key="7">
    <source>
        <dbReference type="SAM" id="SignalP"/>
    </source>
</evidence>
<gene>
    <name evidence="10 11" type="primary">LOC106814981</name>
</gene>
<dbReference type="PROSITE" id="PS00149">
    <property type="entry name" value="SULFATASE_2"/>
    <property type="match status" value="1"/>
</dbReference>
<feature type="signal peptide" evidence="7">
    <location>
        <begin position="1"/>
        <end position="19"/>
    </location>
</feature>
<dbReference type="RefSeq" id="XP_014674866.1">
    <property type="nucleotide sequence ID" value="XM_014819380.1"/>
</dbReference>
<evidence type="ECO:0000313" key="10">
    <source>
        <dbReference type="RefSeq" id="XP_014674866.1"/>
    </source>
</evidence>
<evidence type="ECO:0000313" key="11">
    <source>
        <dbReference type="RefSeq" id="XP_014674867.1"/>
    </source>
</evidence>
<evidence type="ECO:0000256" key="3">
    <source>
        <dbReference type="ARBA" id="ARBA00022723"/>
    </source>
</evidence>
<dbReference type="RefSeq" id="XP_014674867.1">
    <property type="nucleotide sequence ID" value="XM_014819381.1"/>
</dbReference>
<dbReference type="PROSITE" id="PS00523">
    <property type="entry name" value="SULFATASE_1"/>
    <property type="match status" value="1"/>
</dbReference>
<dbReference type="PANTHER" id="PTHR10342">
    <property type="entry name" value="ARYLSULFATASE"/>
    <property type="match status" value="1"/>
</dbReference>
<keyword evidence="4" id="KW-0378">Hydrolase</keyword>
<dbReference type="PANTHER" id="PTHR10342:SF273">
    <property type="entry name" value="RE14504P"/>
    <property type="match status" value="1"/>
</dbReference>
<dbReference type="Gene3D" id="3.30.1120.10">
    <property type="match status" value="1"/>
</dbReference>
<dbReference type="SUPFAM" id="SSF53649">
    <property type="entry name" value="Alkaline phosphatase-like"/>
    <property type="match status" value="1"/>
</dbReference>
<dbReference type="Proteomes" id="UP000695022">
    <property type="component" value="Unplaced"/>
</dbReference>